<dbReference type="Proteomes" id="UP001163821">
    <property type="component" value="Unassembled WGS sequence"/>
</dbReference>
<name>A0AA41YE95_9BACT</name>
<evidence type="ECO:0000313" key="2">
    <source>
        <dbReference type="Proteomes" id="UP001163821"/>
    </source>
</evidence>
<dbReference type="RefSeq" id="WP_282592699.1">
    <property type="nucleotide sequence ID" value="NZ_JAPAAF010000028.1"/>
</dbReference>
<sequence>MQTIMKRIFILIFLLAGIGSCSKDDKKDFVLNEPITEWNLTKEQVKALETHSLLKEDDFELQYSADGEISKIMYLFDEIPGEVWLGRSDLQLVHNKEVFDDVFSALKRLYGMNYNESHYDDGDNYYSWEVGDTYVELYYGNIRHELKYYRITHQ</sequence>
<dbReference type="PROSITE" id="PS51257">
    <property type="entry name" value="PROKAR_LIPOPROTEIN"/>
    <property type="match status" value="1"/>
</dbReference>
<evidence type="ECO:0000313" key="1">
    <source>
        <dbReference type="EMBL" id="MCW0484107.1"/>
    </source>
</evidence>
<comment type="caution">
    <text evidence="1">The sequence shown here is derived from an EMBL/GenBank/DDBJ whole genome shotgun (WGS) entry which is preliminary data.</text>
</comment>
<keyword evidence="2" id="KW-1185">Reference proteome</keyword>
<reference evidence="1" key="1">
    <citation type="submission" date="2022-10" db="EMBL/GenBank/DDBJ databases">
        <title>Gaoshiqiia sediminis gen. nov., sp. nov., isolated from coastal sediment.</title>
        <authorList>
            <person name="Yu W.X."/>
            <person name="Mu D.S."/>
            <person name="Du J.Z."/>
            <person name="Liang Y.Q."/>
        </authorList>
    </citation>
    <scope>NUCLEOTIDE SEQUENCE</scope>
    <source>
        <strain evidence="1">A06</strain>
    </source>
</reference>
<gene>
    <name evidence="1" type="ORF">N2K84_15300</name>
</gene>
<dbReference type="AlphaFoldDB" id="A0AA41YE95"/>
<dbReference type="EMBL" id="JAPAAF010000028">
    <property type="protein sequence ID" value="MCW0484107.1"/>
    <property type="molecule type" value="Genomic_DNA"/>
</dbReference>
<protein>
    <recommendedName>
        <fullName evidence="3">Lipoprotein</fullName>
    </recommendedName>
</protein>
<accession>A0AA41YE95</accession>
<proteinExistence type="predicted"/>
<evidence type="ECO:0008006" key="3">
    <source>
        <dbReference type="Google" id="ProtNLM"/>
    </source>
</evidence>
<organism evidence="1 2">
    <name type="scientific">Gaoshiqia sediminis</name>
    <dbReference type="NCBI Taxonomy" id="2986998"/>
    <lineage>
        <taxon>Bacteria</taxon>
        <taxon>Pseudomonadati</taxon>
        <taxon>Bacteroidota</taxon>
        <taxon>Bacteroidia</taxon>
        <taxon>Marinilabiliales</taxon>
        <taxon>Prolixibacteraceae</taxon>
        <taxon>Gaoshiqia</taxon>
    </lineage>
</organism>